<evidence type="ECO:0000256" key="2">
    <source>
        <dbReference type="ARBA" id="ARBA00022723"/>
    </source>
</evidence>
<dbReference type="PANTHER" id="PTHR35889">
    <property type="entry name" value="CYCLOINULO-OLIGOSACCHARIDE FRUCTANOTRANSFERASE-RELATED"/>
    <property type="match status" value="1"/>
</dbReference>
<proteinExistence type="predicted"/>
<evidence type="ECO:0000256" key="5">
    <source>
        <dbReference type="SAM" id="SignalP"/>
    </source>
</evidence>
<dbReference type="Pfam" id="PF07583">
    <property type="entry name" value="PSCyt2"/>
    <property type="match status" value="1"/>
</dbReference>
<dbReference type="InterPro" id="IPR036909">
    <property type="entry name" value="Cyt_c-like_dom_sf"/>
</dbReference>
<reference evidence="7 8" key="1">
    <citation type="submission" date="2019-02" db="EMBL/GenBank/DDBJ databases">
        <title>Deep-cultivation of Planctomycetes and their phenomic and genomic characterization uncovers novel biology.</title>
        <authorList>
            <person name="Wiegand S."/>
            <person name="Jogler M."/>
            <person name="Boedeker C."/>
            <person name="Pinto D."/>
            <person name="Vollmers J."/>
            <person name="Rivas-Marin E."/>
            <person name="Kohn T."/>
            <person name="Peeters S.H."/>
            <person name="Heuer A."/>
            <person name="Rast P."/>
            <person name="Oberbeckmann S."/>
            <person name="Bunk B."/>
            <person name="Jeske O."/>
            <person name="Meyerdierks A."/>
            <person name="Storesund J.E."/>
            <person name="Kallscheuer N."/>
            <person name="Luecker S."/>
            <person name="Lage O.M."/>
            <person name="Pohl T."/>
            <person name="Merkel B.J."/>
            <person name="Hornburger P."/>
            <person name="Mueller R.-W."/>
            <person name="Bruemmer F."/>
            <person name="Labrenz M."/>
            <person name="Spormann A.M."/>
            <person name="Op den Camp H."/>
            <person name="Overmann J."/>
            <person name="Amann R."/>
            <person name="Jetten M.S.M."/>
            <person name="Mascher T."/>
            <person name="Medema M.H."/>
            <person name="Devos D.P."/>
            <person name="Kaster A.-K."/>
            <person name="Ovreas L."/>
            <person name="Rohde M."/>
            <person name="Galperin M.Y."/>
            <person name="Jogler C."/>
        </authorList>
    </citation>
    <scope>NUCLEOTIDE SEQUENCE [LARGE SCALE GENOMIC DNA]</scope>
    <source>
        <strain evidence="7 8">I41</strain>
    </source>
</reference>
<keyword evidence="3 4" id="KW-0408">Iron</keyword>
<dbReference type="PROSITE" id="PS51007">
    <property type="entry name" value="CYTC"/>
    <property type="match status" value="1"/>
</dbReference>
<dbReference type="PANTHER" id="PTHR35889:SF3">
    <property type="entry name" value="F-BOX DOMAIN-CONTAINING PROTEIN"/>
    <property type="match status" value="1"/>
</dbReference>
<feature type="chain" id="PRO_5022094562" evidence="5">
    <location>
        <begin position="23"/>
        <end position="781"/>
    </location>
</feature>
<keyword evidence="5" id="KW-0732">Signal</keyword>
<dbReference type="AlphaFoldDB" id="A0A517TXP6"/>
<name>A0A517TXP6_9BACT</name>
<sequence precursor="true">MMRRQVLSLAVLLLVQRGALCAAEKARADEVRFNRDVRPILSENCFACHGFDASAREAGLRLDTRAGATSAQAGAAAVVAGDSGKSQLIARIMSSDDDQVMPPPHSNKRLTADEKETLRRWIDQGAVYEAHWSLALPRRPVLPPISWTDHPIDRFIQARLDQEKLAPSPLADAATLIRRTSLDLTGLPPTLAEVDSFLEASAIDAEAAYHDLVDRLLRSPHYGERWGRWWLDQARYADSNGYSIDAPRQIWKYRDWVIEALNADMPFNQFTIEQLAGDLLPGAAESQKVATGFHRNTQINEEGGIDKEQFRIDGIFDRVATTGTVWLGLTVGCAQCHDHKFDPIEQREFYGLFAFFNSQDEPAMKVFGPGVDVDRLTAEFAEAERQAHAYVASRASELATWESGLTPEMKSGLSPEIEMILALPPERRTGEQTRTLFAAGFGEDPSFRRLHDRLWELDEALNRPVTTLVMAELPQPRKTTVLINGDFTRPGEEVAPGTPAALHPFPPPSGRPTRLDLARWIVSPQNPLTARVIVNRIWQQYFGRGIVETENDFGLQGAAPSHPELLDWLAVEFMERQWSLKEMHRLIITSHTYRQRSADRPELRDADPRNYWLGRQQRIRLDAEIIRDVGLAASGLLSPRLGGPPVYPPIPAGVMSQGQVAREWTVSPGADKNRRGLYTFAYRASPPPFLNVFDAPDGVSCCTRRIRSNTPLQALTLMNDAAFMEFAVALEQIIKKDGLETAFRRCLARSPEADELAVLKRLDALTAARTLLNLDETVTRD</sequence>
<evidence type="ECO:0000256" key="3">
    <source>
        <dbReference type="ARBA" id="ARBA00023004"/>
    </source>
</evidence>
<dbReference type="EMBL" id="CP036339">
    <property type="protein sequence ID" value="QDT73147.1"/>
    <property type="molecule type" value="Genomic_DNA"/>
</dbReference>
<dbReference type="GO" id="GO:0009055">
    <property type="term" value="F:electron transfer activity"/>
    <property type="evidence" value="ECO:0007669"/>
    <property type="project" value="InterPro"/>
</dbReference>
<keyword evidence="1 4" id="KW-0349">Heme</keyword>
<dbReference type="InterPro" id="IPR011444">
    <property type="entry name" value="DUF1549"/>
</dbReference>
<dbReference type="Proteomes" id="UP000317909">
    <property type="component" value="Chromosome"/>
</dbReference>
<dbReference type="InterPro" id="IPR011429">
    <property type="entry name" value="Cyt_c_Planctomycete-type"/>
</dbReference>
<evidence type="ECO:0000313" key="8">
    <source>
        <dbReference type="Proteomes" id="UP000317909"/>
    </source>
</evidence>
<dbReference type="InterPro" id="IPR022655">
    <property type="entry name" value="DUF1553"/>
</dbReference>
<dbReference type="InterPro" id="IPR009056">
    <property type="entry name" value="Cyt_c-like_dom"/>
</dbReference>
<evidence type="ECO:0000256" key="1">
    <source>
        <dbReference type="ARBA" id="ARBA00022617"/>
    </source>
</evidence>
<dbReference type="KEGG" id="llh:I41_23360"/>
<dbReference type="Pfam" id="PF07635">
    <property type="entry name" value="PSCyt1"/>
    <property type="match status" value="1"/>
</dbReference>
<organism evidence="7 8">
    <name type="scientific">Lacipirellula limnantheis</name>
    <dbReference type="NCBI Taxonomy" id="2528024"/>
    <lineage>
        <taxon>Bacteria</taxon>
        <taxon>Pseudomonadati</taxon>
        <taxon>Planctomycetota</taxon>
        <taxon>Planctomycetia</taxon>
        <taxon>Pirellulales</taxon>
        <taxon>Lacipirellulaceae</taxon>
        <taxon>Lacipirellula</taxon>
    </lineage>
</organism>
<dbReference type="GO" id="GO:0046872">
    <property type="term" value="F:metal ion binding"/>
    <property type="evidence" value="ECO:0007669"/>
    <property type="project" value="UniProtKB-KW"/>
</dbReference>
<dbReference type="SUPFAM" id="SSF46626">
    <property type="entry name" value="Cytochrome c"/>
    <property type="match status" value="1"/>
</dbReference>
<evidence type="ECO:0000256" key="4">
    <source>
        <dbReference type="PROSITE-ProRule" id="PRU00433"/>
    </source>
</evidence>
<protein>
    <submittedName>
        <fullName evidence="7">Planctomycete cytochrome C</fullName>
    </submittedName>
</protein>
<feature type="domain" description="Cytochrome c" evidence="6">
    <location>
        <begin position="24"/>
        <end position="126"/>
    </location>
</feature>
<keyword evidence="8" id="KW-1185">Reference proteome</keyword>
<dbReference type="Pfam" id="PF07587">
    <property type="entry name" value="PSD1"/>
    <property type="match status" value="1"/>
</dbReference>
<keyword evidence="2 4" id="KW-0479">Metal-binding</keyword>
<feature type="signal peptide" evidence="5">
    <location>
        <begin position="1"/>
        <end position="22"/>
    </location>
</feature>
<accession>A0A517TXP6</accession>
<gene>
    <name evidence="7" type="ORF">I41_23360</name>
</gene>
<evidence type="ECO:0000313" key="7">
    <source>
        <dbReference type="EMBL" id="QDT73147.1"/>
    </source>
</evidence>
<dbReference type="RefSeq" id="WP_210421161.1">
    <property type="nucleotide sequence ID" value="NZ_CP036339.1"/>
</dbReference>
<evidence type="ECO:0000259" key="6">
    <source>
        <dbReference type="PROSITE" id="PS51007"/>
    </source>
</evidence>
<dbReference type="GO" id="GO:0020037">
    <property type="term" value="F:heme binding"/>
    <property type="evidence" value="ECO:0007669"/>
    <property type="project" value="InterPro"/>
</dbReference>